<dbReference type="OrthoDB" id="37622at2"/>
<dbReference type="InterPro" id="IPR004323">
    <property type="entry name" value="Ion_tolerance_CutA"/>
</dbReference>
<protein>
    <submittedName>
        <fullName evidence="2">Cytochrome C biogenesis protein CcdA</fullName>
    </submittedName>
</protein>
<comment type="similarity">
    <text evidence="1">Belongs to the CutA family.</text>
</comment>
<name>A0A0V8LXI9_9CHLR</name>
<sequence>MKANSFLVVFITAKDAEEAALISKVLLSQRKAVCVSIVPRVNSQYWWQGKIEESAESLLIVKTRQSLLDSLIEVVKEVHSYENPEILALPVAGGSPEYLDWLDKELSAPPDIPE</sequence>
<dbReference type="GO" id="GO:0010038">
    <property type="term" value="P:response to metal ion"/>
    <property type="evidence" value="ECO:0007669"/>
    <property type="project" value="InterPro"/>
</dbReference>
<dbReference type="PATRIC" id="fig|61435.5.peg.1179"/>
<dbReference type="Proteomes" id="UP000053577">
    <property type="component" value="Unassembled WGS sequence"/>
</dbReference>
<proteinExistence type="inferred from homology"/>
<dbReference type="SUPFAM" id="SSF54913">
    <property type="entry name" value="GlnB-like"/>
    <property type="match status" value="1"/>
</dbReference>
<dbReference type="EMBL" id="JGYD01000027">
    <property type="protein sequence ID" value="KSV16220.1"/>
    <property type="molecule type" value="Genomic_DNA"/>
</dbReference>
<organism evidence="2 3">
    <name type="scientific">Dehalococcoides mccartyi</name>
    <dbReference type="NCBI Taxonomy" id="61435"/>
    <lineage>
        <taxon>Bacteria</taxon>
        <taxon>Bacillati</taxon>
        <taxon>Chloroflexota</taxon>
        <taxon>Dehalococcoidia</taxon>
        <taxon>Dehalococcoidales</taxon>
        <taxon>Dehalococcoidaceae</taxon>
        <taxon>Dehalococcoides</taxon>
    </lineage>
</organism>
<evidence type="ECO:0000256" key="1">
    <source>
        <dbReference type="ARBA" id="ARBA00010169"/>
    </source>
</evidence>
<dbReference type="RefSeq" id="WP_058292869.1">
    <property type="nucleotide sequence ID" value="NZ_JGYD01000027.1"/>
</dbReference>
<accession>A0A0V8LXI9</accession>
<dbReference type="PANTHER" id="PTHR23419">
    <property type="entry name" value="DIVALENT CATION TOLERANCE CUTA-RELATED"/>
    <property type="match status" value="1"/>
</dbReference>
<dbReference type="AlphaFoldDB" id="A0A0V8LXI9"/>
<dbReference type="InterPro" id="IPR015867">
    <property type="entry name" value="N-reg_PII/ATP_PRibTrfase_C"/>
</dbReference>
<reference evidence="2 3" key="1">
    <citation type="journal article" date="2015" name="Sci. Rep.">
        <title>A comparative genomics and reductive dehalogenase gene transcription study of two chloroethene-respiring bacteria, Dehalococcoides mccartyi strains MB and 11a.</title>
        <authorList>
            <person name="Low A."/>
            <person name="Shen Z."/>
            <person name="Cheng D."/>
            <person name="Rogers M.J."/>
            <person name="Lee P.K."/>
            <person name="He J."/>
        </authorList>
    </citation>
    <scope>NUCLEOTIDE SEQUENCE [LARGE SCALE GENOMIC DNA]</scope>
    <source>
        <strain evidence="2 3">MB</strain>
    </source>
</reference>
<evidence type="ECO:0000313" key="2">
    <source>
        <dbReference type="EMBL" id="KSV16220.1"/>
    </source>
</evidence>
<dbReference type="InterPro" id="IPR011322">
    <property type="entry name" value="N-reg_PII-like_a/b"/>
</dbReference>
<dbReference type="PANTHER" id="PTHR23419:SF8">
    <property type="entry name" value="FI09726P"/>
    <property type="match status" value="1"/>
</dbReference>
<comment type="caution">
    <text evidence="2">The sequence shown here is derived from an EMBL/GenBank/DDBJ whole genome shotgun (WGS) entry which is preliminary data.</text>
</comment>
<gene>
    <name evidence="2" type="ORF">DA01_05980</name>
</gene>
<dbReference type="GO" id="GO:0005507">
    <property type="term" value="F:copper ion binding"/>
    <property type="evidence" value="ECO:0007669"/>
    <property type="project" value="TreeGrafter"/>
</dbReference>
<evidence type="ECO:0000313" key="3">
    <source>
        <dbReference type="Proteomes" id="UP000053577"/>
    </source>
</evidence>
<dbReference type="Pfam" id="PF03091">
    <property type="entry name" value="CutA1"/>
    <property type="match status" value="1"/>
</dbReference>
<dbReference type="Gene3D" id="3.30.70.120">
    <property type="match status" value="1"/>
</dbReference>